<protein>
    <recommendedName>
        <fullName evidence="3">Xaa-Pro dipeptidyl-peptidase C-terminal domain-containing protein</fullName>
    </recommendedName>
</protein>
<evidence type="ECO:0000313" key="5">
    <source>
        <dbReference type="Proteomes" id="UP001152649"/>
    </source>
</evidence>
<accession>A0A9W4J5H7</accession>
<dbReference type="Pfam" id="PF08530">
    <property type="entry name" value="PepX_C"/>
    <property type="match status" value="1"/>
</dbReference>
<dbReference type="EMBL" id="CAJVPG010000222">
    <property type="protein sequence ID" value="CAG8376006.1"/>
    <property type="molecule type" value="Genomic_DNA"/>
</dbReference>
<evidence type="ECO:0000256" key="1">
    <source>
        <dbReference type="ARBA" id="ARBA00022801"/>
    </source>
</evidence>
<dbReference type="OrthoDB" id="2578740at2759"/>
<dbReference type="PANTHER" id="PTHR43056">
    <property type="entry name" value="PEPTIDASE S9 PROLYL OLIGOPEPTIDASE"/>
    <property type="match status" value="1"/>
</dbReference>
<dbReference type="GO" id="GO:0017000">
    <property type="term" value="P:antibiotic biosynthetic process"/>
    <property type="evidence" value="ECO:0007669"/>
    <property type="project" value="UniProtKB-ARBA"/>
</dbReference>
<dbReference type="SUPFAM" id="SSF53474">
    <property type="entry name" value="alpha/beta-Hydrolases"/>
    <property type="match status" value="1"/>
</dbReference>
<reference evidence="4" key="1">
    <citation type="submission" date="2021-07" db="EMBL/GenBank/DDBJ databases">
        <authorList>
            <person name="Branca A.L. A."/>
        </authorList>
    </citation>
    <scope>NUCLEOTIDE SEQUENCE</scope>
</reference>
<feature type="chain" id="PRO_5040912090" description="Xaa-Pro dipeptidyl-peptidase C-terminal domain-containing protein" evidence="2">
    <location>
        <begin position="20"/>
        <end position="648"/>
    </location>
</feature>
<dbReference type="InterPro" id="IPR005674">
    <property type="entry name" value="CocE/Ser_esterase"/>
</dbReference>
<dbReference type="InterPro" id="IPR008979">
    <property type="entry name" value="Galactose-bd-like_sf"/>
</dbReference>
<dbReference type="AlphaFoldDB" id="A0A9W4J5H7"/>
<dbReference type="SMART" id="SM00939">
    <property type="entry name" value="PepX_C"/>
    <property type="match status" value="1"/>
</dbReference>
<evidence type="ECO:0000256" key="2">
    <source>
        <dbReference type="SAM" id="SignalP"/>
    </source>
</evidence>
<dbReference type="InterPro" id="IPR000383">
    <property type="entry name" value="Xaa-Pro-like_dom"/>
</dbReference>
<dbReference type="Pfam" id="PF02129">
    <property type="entry name" value="Peptidase_S15"/>
    <property type="match status" value="1"/>
</dbReference>
<dbReference type="Gene3D" id="3.40.50.1820">
    <property type="entry name" value="alpha/beta hydrolase"/>
    <property type="match status" value="1"/>
</dbReference>
<dbReference type="NCBIfam" id="TIGR00976">
    <property type="entry name" value="CocE_NonD"/>
    <property type="match status" value="1"/>
</dbReference>
<dbReference type="Gene3D" id="1.10.3020.20">
    <property type="match status" value="1"/>
</dbReference>
<evidence type="ECO:0000313" key="4">
    <source>
        <dbReference type="EMBL" id="CAG8376006.1"/>
    </source>
</evidence>
<dbReference type="InterPro" id="IPR050585">
    <property type="entry name" value="Xaa-Pro_dipeptidyl-ppase/CocE"/>
</dbReference>
<dbReference type="Proteomes" id="UP001152649">
    <property type="component" value="Unassembled WGS sequence"/>
</dbReference>
<sequence>MGRSAIFYLASFLSGLSNAAVNITVAHHADAAPYAANITQLPMSVYGDDAYPVWHRRLTPPETPRCRYTGYKPGAEVLKKGSIRREGARPLVTDILHLRDVPLKLRDGVIIYVDIFRPVEDGQYPTIMNWSPYGKEIGNQHLDDFEGRYNVPLSTVSDMQKWEAPDPDPWVASGYALVLPDSRGAFSSAGNFPHWGRQLAEDGYDAIEWIAEQTWSNGKVGMAGNSWLTVSQWFIAAEKPPHLTALAPWEGFTDTMRDQAMRGGIPQTGLNEDFIEIQSGNHFIDDTVHMALREPNDTLYWQDKAAHLTNIGIPAYVVASYENMLHTRGTLDAFNAISSTQKWLRIHNSHEWYNMYQNSSQAELHQFFDHYLKDVDNNWSKTPKVRISLLDPGRNEDIVNRVVDAWPPSGYAPTKLYLHANKTMSPEKSGKQSSVTYAAVNGSVVFRMPVHTESELVGPIKLRLWVEASGSNDMDIEAIVQKVDKNGNLLYRNLPQGGNSTTTATNYQRVSRRQIDPERSTDAEPFLLLQGEELLSEGEIVPIDIDVWPIGLRIHVGEILQVTVQPFVDSSTTQTFGVAEIPVARDSFTYMLNDTGVVIEKFGDPSLFMPHWVEKQAPAFESINAGTHIIHLGGEYDSHLLAPLKEVR</sequence>
<gene>
    <name evidence="4" type="ORF">PSALAMII_LOCUS5232</name>
</gene>
<keyword evidence="2" id="KW-0732">Signal</keyword>
<feature type="signal peptide" evidence="2">
    <location>
        <begin position="1"/>
        <end position="19"/>
    </location>
</feature>
<name>A0A9W4J5H7_9EURO</name>
<comment type="caution">
    <text evidence="4">The sequence shown here is derived from an EMBL/GenBank/DDBJ whole genome shotgun (WGS) entry which is preliminary data.</text>
</comment>
<dbReference type="GO" id="GO:0072330">
    <property type="term" value="P:monocarboxylic acid biosynthetic process"/>
    <property type="evidence" value="ECO:0007669"/>
    <property type="project" value="UniProtKB-ARBA"/>
</dbReference>
<proteinExistence type="predicted"/>
<keyword evidence="5" id="KW-1185">Reference proteome</keyword>
<keyword evidence="1" id="KW-0378">Hydrolase</keyword>
<dbReference type="SUPFAM" id="SSF49785">
    <property type="entry name" value="Galactose-binding domain-like"/>
    <property type="match status" value="1"/>
</dbReference>
<dbReference type="InterPro" id="IPR029058">
    <property type="entry name" value="AB_hydrolase_fold"/>
</dbReference>
<organism evidence="4 5">
    <name type="scientific">Penicillium salamii</name>
    <dbReference type="NCBI Taxonomy" id="1612424"/>
    <lineage>
        <taxon>Eukaryota</taxon>
        <taxon>Fungi</taxon>
        <taxon>Dikarya</taxon>
        <taxon>Ascomycota</taxon>
        <taxon>Pezizomycotina</taxon>
        <taxon>Eurotiomycetes</taxon>
        <taxon>Eurotiomycetidae</taxon>
        <taxon>Eurotiales</taxon>
        <taxon>Aspergillaceae</taxon>
        <taxon>Penicillium</taxon>
    </lineage>
</organism>
<dbReference type="GO" id="GO:0008239">
    <property type="term" value="F:dipeptidyl-peptidase activity"/>
    <property type="evidence" value="ECO:0007669"/>
    <property type="project" value="InterPro"/>
</dbReference>
<evidence type="ECO:0000259" key="3">
    <source>
        <dbReference type="SMART" id="SM00939"/>
    </source>
</evidence>
<feature type="domain" description="Xaa-Pro dipeptidyl-peptidase C-terminal" evidence="3">
    <location>
        <begin position="365"/>
        <end position="600"/>
    </location>
</feature>
<dbReference type="PANTHER" id="PTHR43056:SF10">
    <property type="entry name" value="COCE_NOND FAMILY, PUTATIVE (AFU_ORTHOLOGUE AFUA_7G00600)-RELATED"/>
    <property type="match status" value="1"/>
</dbReference>
<dbReference type="Gene3D" id="2.60.120.260">
    <property type="entry name" value="Galactose-binding domain-like"/>
    <property type="match status" value="1"/>
</dbReference>
<dbReference type="InterPro" id="IPR013736">
    <property type="entry name" value="Xaa-Pro_dipept_C"/>
</dbReference>